<dbReference type="InterPro" id="IPR043408">
    <property type="entry name" value="IQCK"/>
</dbReference>
<dbReference type="InterPro" id="IPR000048">
    <property type="entry name" value="IQ_motif_EF-hand-BS"/>
</dbReference>
<reference evidence="1 2" key="1">
    <citation type="submission" date="2019-07" db="EMBL/GenBank/DDBJ databases">
        <authorList>
            <person name="Jastrzebski P J."/>
            <person name="Paukszto L."/>
            <person name="Jastrzebski P J."/>
        </authorList>
    </citation>
    <scope>NUCLEOTIDE SEQUENCE [LARGE SCALE GENOMIC DNA]</scope>
    <source>
        <strain evidence="1 2">WMS-il1</strain>
    </source>
</reference>
<proteinExistence type="predicted"/>
<dbReference type="EMBL" id="CABIJS010000702">
    <property type="protein sequence ID" value="VUZ56343.1"/>
    <property type="molecule type" value="Genomic_DNA"/>
</dbReference>
<dbReference type="PANTHER" id="PTHR34927">
    <property type="entry name" value="IQ DOMAIN-CONTAINING PROTEIN K"/>
    <property type="match status" value="1"/>
</dbReference>
<accession>A0A564ZBB9</accession>
<dbReference type="AlphaFoldDB" id="A0A564ZBB9"/>
<name>A0A564ZBB9_HYMDI</name>
<dbReference type="Proteomes" id="UP000321570">
    <property type="component" value="Unassembled WGS sequence"/>
</dbReference>
<dbReference type="SMART" id="SM00015">
    <property type="entry name" value="IQ"/>
    <property type="match status" value="1"/>
</dbReference>
<dbReference type="PANTHER" id="PTHR34927:SF1">
    <property type="entry name" value="IQ DOMAIN-CONTAINING PROTEIN K"/>
    <property type="match status" value="1"/>
</dbReference>
<dbReference type="CDD" id="cd23767">
    <property type="entry name" value="IQCD"/>
    <property type="match status" value="1"/>
</dbReference>
<sequence length="197" mass="23471">MEKVYFLPVEILLKICQDSSDSMDEQGFFPPQQNGEINEYVHYFKLHLLPVLKIALSSLLTEIMAKDVLFVCEFQIIRISKYRSALNSIEYLVLKLYVNNPMKINERHSVKQLKDIPWAAEFYEENPRRMLPLNYYLTRSDSATIIQKHWRGYLIRKREDVQELRQWQREWRIQLQNNHGSADLIQSVPSANIINNR</sequence>
<dbReference type="PROSITE" id="PS50096">
    <property type="entry name" value="IQ"/>
    <property type="match status" value="1"/>
</dbReference>
<gene>
    <name evidence="1" type="ORF">WMSIL1_LOCUS13993</name>
</gene>
<evidence type="ECO:0008006" key="3">
    <source>
        <dbReference type="Google" id="ProtNLM"/>
    </source>
</evidence>
<dbReference type="Gene3D" id="1.20.5.190">
    <property type="match status" value="1"/>
</dbReference>
<evidence type="ECO:0000313" key="1">
    <source>
        <dbReference type="EMBL" id="VUZ56343.1"/>
    </source>
</evidence>
<evidence type="ECO:0000313" key="2">
    <source>
        <dbReference type="Proteomes" id="UP000321570"/>
    </source>
</evidence>
<protein>
    <recommendedName>
        <fullName evidence="3">IQ domain-containing protein K</fullName>
    </recommendedName>
</protein>
<organism evidence="1 2">
    <name type="scientific">Hymenolepis diminuta</name>
    <name type="common">Rat tapeworm</name>
    <dbReference type="NCBI Taxonomy" id="6216"/>
    <lineage>
        <taxon>Eukaryota</taxon>
        <taxon>Metazoa</taxon>
        <taxon>Spiralia</taxon>
        <taxon>Lophotrochozoa</taxon>
        <taxon>Platyhelminthes</taxon>
        <taxon>Cestoda</taxon>
        <taxon>Eucestoda</taxon>
        <taxon>Cyclophyllidea</taxon>
        <taxon>Hymenolepididae</taxon>
        <taxon>Hymenolepis</taxon>
    </lineage>
</organism>
<keyword evidence="2" id="KW-1185">Reference proteome</keyword>
<dbReference type="Pfam" id="PF00612">
    <property type="entry name" value="IQ"/>
    <property type="match status" value="1"/>
</dbReference>